<evidence type="ECO:0000256" key="9">
    <source>
        <dbReference type="ARBA" id="ARBA00023326"/>
    </source>
</evidence>
<comment type="catalytic activity">
    <reaction evidence="1 10">
        <text>Endohydrolysis of (1-&gt;4)-beta-D-xylosidic linkages in xylans.</text>
        <dbReference type="EC" id="3.2.1.8"/>
    </reaction>
</comment>
<keyword evidence="8 10" id="KW-0326">Glycosidase</keyword>
<evidence type="ECO:0000256" key="8">
    <source>
        <dbReference type="ARBA" id="ARBA00023295"/>
    </source>
</evidence>
<dbReference type="Gene3D" id="2.60.40.290">
    <property type="match status" value="2"/>
</dbReference>
<keyword evidence="7 10" id="KW-0119">Carbohydrate metabolism</keyword>
<comment type="pathway">
    <text evidence="2 10">Glycan degradation; xylan degradation.</text>
</comment>
<evidence type="ECO:0000256" key="4">
    <source>
        <dbReference type="ARBA" id="ARBA00012590"/>
    </source>
</evidence>
<dbReference type="Pfam" id="PF01522">
    <property type="entry name" value="Polysacc_deac_1"/>
    <property type="match status" value="1"/>
</dbReference>
<feature type="domain" description="CBM2" evidence="13">
    <location>
        <begin position="245"/>
        <end position="331"/>
    </location>
</feature>
<dbReference type="InterPro" id="IPR001137">
    <property type="entry name" value="Glyco_hydro_11"/>
</dbReference>
<dbReference type="SMART" id="SM00637">
    <property type="entry name" value="CBD_II"/>
    <property type="match status" value="2"/>
</dbReference>
<dbReference type="InterPro" id="IPR013319">
    <property type="entry name" value="GH11/12"/>
</dbReference>
<feature type="region of interest" description="Disordered" evidence="11">
    <location>
        <begin position="228"/>
        <end position="251"/>
    </location>
</feature>
<dbReference type="PROSITE" id="PS51173">
    <property type="entry name" value="CBM2"/>
    <property type="match status" value="2"/>
</dbReference>
<dbReference type="GO" id="GO:0016810">
    <property type="term" value="F:hydrolase activity, acting on carbon-nitrogen (but not peptide) bonds"/>
    <property type="evidence" value="ECO:0007669"/>
    <property type="project" value="InterPro"/>
</dbReference>
<dbReference type="InterPro" id="IPR008965">
    <property type="entry name" value="CBM2/CBM3_carb-bd_dom_sf"/>
</dbReference>
<accession>A0A510USA9</accession>
<dbReference type="InterPro" id="IPR033119">
    <property type="entry name" value="GH11_AS_2"/>
</dbReference>
<dbReference type="PROSITE" id="PS51761">
    <property type="entry name" value="GH11_3"/>
    <property type="match status" value="1"/>
</dbReference>
<name>A0A510USA9_9CELL</name>
<dbReference type="Proteomes" id="UP000321386">
    <property type="component" value="Unassembled WGS sequence"/>
</dbReference>
<dbReference type="EMBL" id="BJUA01000005">
    <property type="protein sequence ID" value="GEK17479.1"/>
    <property type="molecule type" value="Genomic_DNA"/>
</dbReference>
<gene>
    <name evidence="16" type="ORF">CPE01_12120</name>
</gene>
<evidence type="ECO:0000256" key="12">
    <source>
        <dbReference type="SAM" id="SignalP"/>
    </source>
</evidence>
<dbReference type="InterPro" id="IPR012291">
    <property type="entry name" value="CBM2_carb-bd_dom_sf"/>
</dbReference>
<evidence type="ECO:0000256" key="1">
    <source>
        <dbReference type="ARBA" id="ARBA00000681"/>
    </source>
</evidence>
<feature type="chain" id="PRO_5022010004" description="endo-1,4-beta-xylanase" evidence="12">
    <location>
        <begin position="43"/>
        <end position="648"/>
    </location>
</feature>
<dbReference type="Gene3D" id="3.20.20.370">
    <property type="entry name" value="Glycoside hydrolase/deacetylase"/>
    <property type="match status" value="1"/>
</dbReference>
<comment type="similarity">
    <text evidence="3 10">Belongs to the glycosyl hydrolase 11 (cellulase G) family.</text>
</comment>
<evidence type="ECO:0000259" key="14">
    <source>
        <dbReference type="PROSITE" id="PS51677"/>
    </source>
</evidence>
<reference evidence="16 17" key="1">
    <citation type="submission" date="2019-07" db="EMBL/GenBank/DDBJ databases">
        <title>Whole genome shotgun sequence of Cellulomonas persica NBRC 101101.</title>
        <authorList>
            <person name="Hosoyama A."/>
            <person name="Uohara A."/>
            <person name="Ohji S."/>
            <person name="Ichikawa N."/>
        </authorList>
    </citation>
    <scope>NUCLEOTIDE SEQUENCE [LARGE SCALE GENOMIC DNA]</scope>
    <source>
        <strain evidence="16 17">NBRC 101101</strain>
    </source>
</reference>
<feature type="domain" description="GH11" evidence="15">
    <location>
        <begin position="42"/>
        <end position="228"/>
    </location>
</feature>
<dbReference type="EC" id="3.2.1.8" evidence="4 10"/>
<keyword evidence="17" id="KW-1185">Reference proteome</keyword>
<dbReference type="SUPFAM" id="SSF88713">
    <property type="entry name" value="Glycoside hydrolase/deacetylase"/>
    <property type="match status" value="1"/>
</dbReference>
<dbReference type="InterPro" id="IPR011330">
    <property type="entry name" value="Glyco_hydro/deAcase_b/a-brl"/>
</dbReference>
<feature type="domain" description="CBM2" evidence="13">
    <location>
        <begin position="562"/>
        <end position="648"/>
    </location>
</feature>
<dbReference type="InterPro" id="IPR013320">
    <property type="entry name" value="ConA-like_dom_sf"/>
</dbReference>
<keyword evidence="12" id="KW-0732">Signal</keyword>
<dbReference type="PANTHER" id="PTHR46828:SF2">
    <property type="entry name" value="ENDO-1,4-BETA-XYLANASE A-RELATED"/>
    <property type="match status" value="1"/>
</dbReference>
<feature type="signal peptide" evidence="12">
    <location>
        <begin position="1"/>
        <end position="42"/>
    </location>
</feature>
<dbReference type="GO" id="GO:0030247">
    <property type="term" value="F:polysaccharide binding"/>
    <property type="evidence" value="ECO:0007669"/>
    <property type="project" value="UniProtKB-UniRule"/>
</dbReference>
<evidence type="ECO:0000256" key="7">
    <source>
        <dbReference type="ARBA" id="ARBA00023277"/>
    </source>
</evidence>
<dbReference type="PROSITE" id="PS00777">
    <property type="entry name" value="GH11_2"/>
    <property type="match status" value="1"/>
</dbReference>
<feature type="active site" description="Nucleophile" evidence="10">
    <location>
        <position position="126"/>
    </location>
</feature>
<feature type="compositionally biased region" description="Gly residues" evidence="11">
    <location>
        <begin position="554"/>
        <end position="564"/>
    </location>
</feature>
<dbReference type="PROSITE" id="PS51677">
    <property type="entry name" value="NODB"/>
    <property type="match status" value="1"/>
</dbReference>
<keyword evidence="6 10" id="KW-0378">Hydrolase</keyword>
<dbReference type="PRINTS" id="PR00911">
    <property type="entry name" value="GLHYDRLASE11"/>
</dbReference>
<dbReference type="InterPro" id="IPR018208">
    <property type="entry name" value="GH11_AS_1"/>
</dbReference>
<evidence type="ECO:0000256" key="6">
    <source>
        <dbReference type="ARBA" id="ARBA00022801"/>
    </source>
</evidence>
<dbReference type="CDD" id="cd10953">
    <property type="entry name" value="CE4_SlAXE_like"/>
    <property type="match status" value="1"/>
</dbReference>
<dbReference type="GO" id="GO:0031176">
    <property type="term" value="F:endo-1,4-beta-xylanase activity"/>
    <property type="evidence" value="ECO:0007669"/>
    <property type="project" value="UniProtKB-UniRule"/>
</dbReference>
<dbReference type="PROSITE" id="PS00776">
    <property type="entry name" value="GH11_1"/>
    <property type="match status" value="1"/>
</dbReference>
<dbReference type="PANTHER" id="PTHR46828">
    <property type="entry name" value="ENDO-1,4-BETA-XYLANASE A-RELATED"/>
    <property type="match status" value="1"/>
</dbReference>
<evidence type="ECO:0000313" key="17">
    <source>
        <dbReference type="Proteomes" id="UP000321386"/>
    </source>
</evidence>
<feature type="active site" description="Proton donor" evidence="10">
    <location>
        <position position="215"/>
    </location>
</feature>
<dbReference type="InterPro" id="IPR001919">
    <property type="entry name" value="CBD2"/>
</dbReference>
<dbReference type="Pfam" id="PF00457">
    <property type="entry name" value="Glyco_hydro_11"/>
    <property type="match status" value="1"/>
</dbReference>
<evidence type="ECO:0000256" key="2">
    <source>
        <dbReference type="ARBA" id="ARBA00004851"/>
    </source>
</evidence>
<evidence type="ECO:0000256" key="5">
    <source>
        <dbReference type="ARBA" id="ARBA00022651"/>
    </source>
</evidence>
<dbReference type="InterPro" id="IPR002509">
    <property type="entry name" value="NODB_dom"/>
</dbReference>
<dbReference type="Gene3D" id="2.60.120.180">
    <property type="match status" value="1"/>
</dbReference>
<evidence type="ECO:0000259" key="15">
    <source>
        <dbReference type="PROSITE" id="PS51761"/>
    </source>
</evidence>
<evidence type="ECO:0000259" key="13">
    <source>
        <dbReference type="PROSITE" id="PS51173"/>
    </source>
</evidence>
<protein>
    <recommendedName>
        <fullName evidence="4 10">endo-1,4-beta-xylanase</fullName>
        <ecNumber evidence="4 10">3.2.1.8</ecNumber>
    </recommendedName>
</protein>
<feature type="region of interest" description="Disordered" evidence="11">
    <location>
        <begin position="542"/>
        <end position="564"/>
    </location>
</feature>
<dbReference type="InterPro" id="IPR033123">
    <property type="entry name" value="GH11_dom"/>
</dbReference>
<feature type="domain" description="NodB homology" evidence="14">
    <location>
        <begin position="362"/>
        <end position="538"/>
    </location>
</feature>
<evidence type="ECO:0000256" key="3">
    <source>
        <dbReference type="ARBA" id="ARBA00007792"/>
    </source>
</evidence>
<dbReference type="GO" id="GO:0045493">
    <property type="term" value="P:xylan catabolic process"/>
    <property type="evidence" value="ECO:0007669"/>
    <property type="project" value="UniProtKB-UniRule"/>
</dbReference>
<feature type="compositionally biased region" description="Gly residues" evidence="11">
    <location>
        <begin position="231"/>
        <end position="250"/>
    </location>
</feature>
<dbReference type="SUPFAM" id="SSF49899">
    <property type="entry name" value="Concanavalin A-like lectins/glucanases"/>
    <property type="match status" value="1"/>
</dbReference>
<keyword evidence="5 10" id="KW-0858">Xylan degradation</keyword>
<evidence type="ECO:0000256" key="11">
    <source>
        <dbReference type="SAM" id="MobiDB-lite"/>
    </source>
</evidence>
<sequence length="648" mass="67638">MSDSFSLRGRRHGRRTLRAWLALGTATVMAAAGLAVATPASAVSTNSTGTHDGYYYSFWTDSQGTVSMDLGSGGNYSTRWSNTGNFVAGKGWQTGTRRAVSYSGQFNPSGNAYLTLYGWTRGPLIEYYIVDNWGTYRPTGTFMGTVNSDGGTYDIYRTQRVNQPSIEGTSTFYQYWSVRQQKRTGGTITAGNHFDAWASKGMNLGTHDYQILATEGYQSSGSSNITVGTGTSDGGNNGGGDNGGNNGGSNGCTVTATRAESWSDRFNVTYTVSGATSWSVTVNPGSGQSIQNSWNATRSGNTFTSSGNQSFGVTYYSGGNTSVPSASCTASGSNNGGNNGGNTGGDNGGNTGGGNGWTCTAGYVALTFDDGPNSGTTTQLINTLTGNGATAVVFPTGQNAQNNASLMQAYKNAGLTIGNHSWDHPHLINMSYNDVQSQLSRTQQVIQQTAGVTPNLFRPPYGETNSTLKQVEQQLGLTEIIWDVDSTDWNNASSSTIRSAASRLTNGQVILMHDWPAATIQALPGILQDLKSRNLCTGTISPSTGRAVAPSTGGNNGGNNGGNTGGGSCTVTAARAESWSDRFNVTYTVSGASSWSVTVNPGSGQSIQNSWNATRSGNTFTSSGSQSFGVTYYSGGNTSIPSATCTAR</sequence>
<organism evidence="16 17">
    <name type="scientific">Cellulomonas persica</name>
    <dbReference type="NCBI Taxonomy" id="76861"/>
    <lineage>
        <taxon>Bacteria</taxon>
        <taxon>Bacillati</taxon>
        <taxon>Actinomycetota</taxon>
        <taxon>Actinomycetes</taxon>
        <taxon>Micrococcales</taxon>
        <taxon>Cellulomonadaceae</taxon>
        <taxon>Cellulomonas</taxon>
    </lineage>
</organism>
<keyword evidence="9 10" id="KW-0624">Polysaccharide degradation</keyword>
<evidence type="ECO:0000256" key="10">
    <source>
        <dbReference type="PROSITE-ProRule" id="PRU01097"/>
    </source>
</evidence>
<comment type="caution">
    <text evidence="16">The sequence shown here is derived from an EMBL/GenBank/DDBJ whole genome shotgun (WGS) entry which is preliminary data.</text>
</comment>
<dbReference type="UniPathway" id="UPA00114"/>
<dbReference type="FunFam" id="2.60.120.180:FF:000001">
    <property type="entry name" value="Endo-1,4-beta-xylanase"/>
    <property type="match status" value="1"/>
</dbReference>
<evidence type="ECO:0000313" key="16">
    <source>
        <dbReference type="EMBL" id="GEK17479.1"/>
    </source>
</evidence>
<dbReference type="SUPFAM" id="SSF49384">
    <property type="entry name" value="Carbohydrate-binding domain"/>
    <property type="match status" value="2"/>
</dbReference>
<proteinExistence type="inferred from homology"/>
<dbReference type="AlphaFoldDB" id="A0A510USA9"/>